<evidence type="ECO:0000259" key="1">
    <source>
        <dbReference type="Pfam" id="PF12146"/>
    </source>
</evidence>
<protein>
    <submittedName>
        <fullName evidence="2">CocE/NonD family hydrolase</fullName>
    </submittedName>
</protein>
<reference evidence="3" key="1">
    <citation type="journal article" date="2019" name="Int. J. Syst. Evol. Microbiol.">
        <title>The Global Catalogue of Microorganisms (GCM) 10K type strain sequencing project: providing services to taxonomists for standard genome sequencing and annotation.</title>
        <authorList>
            <consortium name="The Broad Institute Genomics Platform"/>
            <consortium name="The Broad Institute Genome Sequencing Center for Infectious Disease"/>
            <person name="Wu L."/>
            <person name="Ma J."/>
        </authorList>
    </citation>
    <scope>NUCLEOTIDE SEQUENCE [LARGE SCALE GENOMIC DNA]</scope>
    <source>
        <strain evidence="3">JCM 18050</strain>
    </source>
</reference>
<dbReference type="PANTHER" id="PTHR43265:SF1">
    <property type="entry name" value="ESTERASE ESTD"/>
    <property type="match status" value="1"/>
</dbReference>
<dbReference type="PANTHER" id="PTHR43265">
    <property type="entry name" value="ESTERASE ESTD"/>
    <property type="match status" value="1"/>
</dbReference>
<dbReference type="Proteomes" id="UP001500171">
    <property type="component" value="Unassembled WGS sequence"/>
</dbReference>
<dbReference type="Pfam" id="PF12146">
    <property type="entry name" value="Hydrolase_4"/>
    <property type="match status" value="1"/>
</dbReference>
<gene>
    <name evidence="2" type="ORF">GCM10023211_09120</name>
</gene>
<keyword evidence="3" id="KW-1185">Reference proteome</keyword>
<evidence type="ECO:0000313" key="3">
    <source>
        <dbReference type="Proteomes" id="UP001500171"/>
    </source>
</evidence>
<feature type="domain" description="Serine aminopeptidase S33" evidence="1">
    <location>
        <begin position="62"/>
        <end position="291"/>
    </location>
</feature>
<evidence type="ECO:0000313" key="2">
    <source>
        <dbReference type="EMBL" id="GAA5107724.1"/>
    </source>
</evidence>
<organism evidence="2 3">
    <name type="scientific">Orbus sasakiae</name>
    <dbReference type="NCBI Taxonomy" id="1078475"/>
    <lineage>
        <taxon>Bacteria</taxon>
        <taxon>Pseudomonadati</taxon>
        <taxon>Pseudomonadota</taxon>
        <taxon>Gammaproteobacteria</taxon>
        <taxon>Orbales</taxon>
        <taxon>Orbaceae</taxon>
        <taxon>Orbus</taxon>
    </lineage>
</organism>
<dbReference type="Gene3D" id="3.40.50.1820">
    <property type="entry name" value="alpha/beta hydrolase"/>
    <property type="match status" value="1"/>
</dbReference>
<dbReference type="InterPro" id="IPR029058">
    <property type="entry name" value="AB_hydrolase_fold"/>
</dbReference>
<dbReference type="RefSeq" id="WP_345489276.1">
    <property type="nucleotide sequence ID" value="NZ_BAABHY010000001.1"/>
</dbReference>
<dbReference type="InterPro" id="IPR022742">
    <property type="entry name" value="Hydrolase_4"/>
</dbReference>
<dbReference type="EMBL" id="BAABHY010000001">
    <property type="protein sequence ID" value="GAA5107724.1"/>
    <property type="molecule type" value="Genomic_DNA"/>
</dbReference>
<dbReference type="GO" id="GO:0016787">
    <property type="term" value="F:hydrolase activity"/>
    <property type="evidence" value="ECO:0007669"/>
    <property type="project" value="UniProtKB-KW"/>
</dbReference>
<accession>A0ABP9N2A4</accession>
<name>A0ABP9N2A4_9GAMM</name>
<comment type="caution">
    <text evidence="2">The sequence shown here is derived from an EMBL/GenBank/DDBJ whole genome shotgun (WGS) entry which is preliminary data.</text>
</comment>
<dbReference type="InterPro" id="IPR053145">
    <property type="entry name" value="AB_hydrolase_Est10"/>
</dbReference>
<keyword evidence="2" id="KW-0378">Hydrolase</keyword>
<sequence length="338" mass="38661">MKLRLIVPIFIIAFLASFFLYRLSDFDLSGYPDQRIIQINYHHQILEGTLLFPPNKEHSPTAVILVHGDGPQDRFSDGGYTPLIKHLLKNGIAVFSWDKPGVGSSQGNWLAQTMHDRANETAFILELLRLQPELKNSRIGLMGFSQAGWVIPQASHLSKPDFSLLLGPAINWREQGFYYIYQRLKLSGLECSQITSQLQHERTNYDKVFTQSEIVKPCESICTRFDFERRNALIDATNDITNMVTPVMILVGKDDINVDPLQTVQVWSSNLPKQTPHCIKIVRNATHSLLNSDWFNYQQASQWPWWHEALFILAGSSAYSPNVLNDISDWVLHQQCHN</sequence>
<dbReference type="SUPFAM" id="SSF53474">
    <property type="entry name" value="alpha/beta-Hydrolases"/>
    <property type="match status" value="1"/>
</dbReference>
<proteinExistence type="predicted"/>